<comment type="caution">
    <text evidence="1">The sequence shown here is derived from an EMBL/GenBank/DDBJ whole genome shotgun (WGS) entry which is preliminary data.</text>
</comment>
<gene>
    <name evidence="1" type="ORF">Q8A67_013966</name>
</gene>
<sequence length="115" mass="12182">MSIGILQGLHPFPPDAFAGAKGTSLIKGCSPAALAPGSAEGGSLGRTLRVADKSQGLQLTLSTNIFRWNAVQKCRPCTDFQHRQACTGPMYHQPSSPGVSFNSWTQITSHCRDPG</sequence>
<evidence type="ECO:0000313" key="2">
    <source>
        <dbReference type="Proteomes" id="UP001187343"/>
    </source>
</evidence>
<name>A0AA88PML8_9TELE</name>
<accession>A0AA88PML8</accession>
<organism evidence="1 2">
    <name type="scientific">Cirrhinus molitorella</name>
    <name type="common">mud carp</name>
    <dbReference type="NCBI Taxonomy" id="172907"/>
    <lineage>
        <taxon>Eukaryota</taxon>
        <taxon>Metazoa</taxon>
        <taxon>Chordata</taxon>
        <taxon>Craniata</taxon>
        <taxon>Vertebrata</taxon>
        <taxon>Euteleostomi</taxon>
        <taxon>Actinopterygii</taxon>
        <taxon>Neopterygii</taxon>
        <taxon>Teleostei</taxon>
        <taxon>Ostariophysi</taxon>
        <taxon>Cypriniformes</taxon>
        <taxon>Cyprinidae</taxon>
        <taxon>Labeoninae</taxon>
        <taxon>Labeonini</taxon>
        <taxon>Cirrhinus</taxon>
    </lineage>
</organism>
<dbReference type="Proteomes" id="UP001187343">
    <property type="component" value="Unassembled WGS sequence"/>
</dbReference>
<dbReference type="EMBL" id="JAUYZG010000013">
    <property type="protein sequence ID" value="KAK2891323.1"/>
    <property type="molecule type" value="Genomic_DNA"/>
</dbReference>
<protein>
    <submittedName>
        <fullName evidence="1">Uncharacterized protein</fullName>
    </submittedName>
</protein>
<dbReference type="AlphaFoldDB" id="A0AA88PML8"/>
<proteinExistence type="predicted"/>
<keyword evidence="2" id="KW-1185">Reference proteome</keyword>
<evidence type="ECO:0000313" key="1">
    <source>
        <dbReference type="EMBL" id="KAK2891323.1"/>
    </source>
</evidence>
<reference evidence="1" key="1">
    <citation type="submission" date="2023-08" db="EMBL/GenBank/DDBJ databases">
        <title>Chromosome-level Genome Assembly of mud carp (Cirrhinus molitorella).</title>
        <authorList>
            <person name="Liu H."/>
        </authorList>
    </citation>
    <scope>NUCLEOTIDE SEQUENCE</scope>
    <source>
        <strain evidence="1">Prfri</strain>
        <tissue evidence="1">Muscle</tissue>
    </source>
</reference>